<sequence length="264" mass="29548">MDPKIARYLAQYRVQDLWDDFMADFITANTSDSKSGPAENYEEKYKDGKAVASDLHAFLKTRLEKEQLLRSKVKYVIVLSTESRVPEQKVAQQLCEKGIVNFCFSPALPPVKPDDGVNLSNISALEADIVERGIERTRESCVMQFRKFVERCYSPEEEKTVALLSAGWPKSIGDILSLEREVGEPVAVIVLDSGDSDSGLTHSVNIVLAGREAGLSDPIKERVCLLEYCDCKGYTVNFNTGGDEEPLVSQLKDKFEEVRKLEEN</sequence>
<organism evidence="1 2">
    <name type="scientific">Angomonas deanei</name>
    <dbReference type="NCBI Taxonomy" id="59799"/>
    <lineage>
        <taxon>Eukaryota</taxon>
        <taxon>Discoba</taxon>
        <taxon>Euglenozoa</taxon>
        <taxon>Kinetoplastea</taxon>
        <taxon>Metakinetoplastina</taxon>
        <taxon>Trypanosomatida</taxon>
        <taxon>Trypanosomatidae</taxon>
        <taxon>Strigomonadinae</taxon>
        <taxon>Angomonas</taxon>
    </lineage>
</organism>
<gene>
    <name evidence="1" type="ORF">ADEAN_000596300</name>
</gene>
<dbReference type="VEuPathDB" id="TriTrypDB:ADEAN_000596300"/>
<dbReference type="Proteomes" id="UP000515908">
    <property type="component" value="Chromosome 11"/>
</dbReference>
<reference evidence="1 2" key="1">
    <citation type="submission" date="2020-08" db="EMBL/GenBank/DDBJ databases">
        <authorList>
            <person name="Newling K."/>
            <person name="Davey J."/>
            <person name="Forrester S."/>
        </authorList>
    </citation>
    <scope>NUCLEOTIDE SEQUENCE [LARGE SCALE GENOMIC DNA]</scope>
    <source>
        <strain evidence="2">Crithidia deanei Carvalho (ATCC PRA-265)</strain>
    </source>
</reference>
<dbReference type="AlphaFoldDB" id="A0A7G2CHS2"/>
<proteinExistence type="predicted"/>
<accession>A0A7G2CHS2</accession>
<protein>
    <submittedName>
        <fullName evidence="1">Uncharacterized protein</fullName>
    </submittedName>
</protein>
<name>A0A7G2CHS2_9TRYP</name>
<dbReference type="EMBL" id="LR877155">
    <property type="protein sequence ID" value="CAD2218474.1"/>
    <property type="molecule type" value="Genomic_DNA"/>
</dbReference>
<evidence type="ECO:0000313" key="2">
    <source>
        <dbReference type="Proteomes" id="UP000515908"/>
    </source>
</evidence>
<evidence type="ECO:0000313" key="1">
    <source>
        <dbReference type="EMBL" id="CAD2218474.1"/>
    </source>
</evidence>
<keyword evidence="2" id="KW-1185">Reference proteome</keyword>